<dbReference type="Proteomes" id="UP000465062">
    <property type="component" value="Chromosome"/>
</dbReference>
<dbReference type="InterPro" id="IPR012337">
    <property type="entry name" value="RNaseH-like_sf"/>
</dbReference>
<dbReference type="InterPro" id="IPR036397">
    <property type="entry name" value="RNaseH_sf"/>
</dbReference>
<protein>
    <submittedName>
        <fullName evidence="3">DDE-type integrase/transposase/recombinase</fullName>
    </submittedName>
</protein>
<dbReference type="RefSeq" id="WP_159360943.1">
    <property type="nucleotide sequence ID" value="NZ_CP047394.1"/>
</dbReference>
<evidence type="ECO:0000256" key="1">
    <source>
        <dbReference type="SAM" id="MobiDB-lite"/>
    </source>
</evidence>
<gene>
    <name evidence="3" type="ORF">FHE72_01070</name>
</gene>
<name>A0A6I6UAQ7_9BACI</name>
<feature type="compositionally biased region" description="Polar residues" evidence="1">
    <location>
        <begin position="649"/>
        <end position="668"/>
    </location>
</feature>
<evidence type="ECO:0000313" key="4">
    <source>
        <dbReference type="Proteomes" id="UP000465062"/>
    </source>
</evidence>
<feature type="compositionally biased region" description="Basic and acidic residues" evidence="1">
    <location>
        <begin position="669"/>
        <end position="679"/>
    </location>
</feature>
<feature type="domain" description="Integrase catalytic" evidence="2">
    <location>
        <begin position="288"/>
        <end position="505"/>
    </location>
</feature>
<dbReference type="GO" id="GO:0015074">
    <property type="term" value="P:DNA integration"/>
    <property type="evidence" value="ECO:0007669"/>
    <property type="project" value="InterPro"/>
</dbReference>
<evidence type="ECO:0000313" key="3">
    <source>
        <dbReference type="EMBL" id="QHE59784.1"/>
    </source>
</evidence>
<dbReference type="PROSITE" id="PS50994">
    <property type="entry name" value="INTEGRASE"/>
    <property type="match status" value="1"/>
</dbReference>
<dbReference type="Pfam" id="PF09299">
    <property type="entry name" value="Mu-transpos_C"/>
    <property type="match status" value="1"/>
</dbReference>
<dbReference type="SUPFAM" id="SSF53098">
    <property type="entry name" value="Ribonuclease H-like"/>
    <property type="match status" value="1"/>
</dbReference>
<dbReference type="KEGG" id="bvq:FHE72_01070"/>
<dbReference type="AlphaFoldDB" id="A0A6I6UAQ7"/>
<feature type="region of interest" description="Disordered" evidence="1">
    <location>
        <begin position="644"/>
        <end position="679"/>
    </location>
</feature>
<dbReference type="InterPro" id="IPR001584">
    <property type="entry name" value="Integrase_cat-core"/>
</dbReference>
<dbReference type="GO" id="GO:0003676">
    <property type="term" value="F:nucleic acid binding"/>
    <property type="evidence" value="ECO:0007669"/>
    <property type="project" value="InterPro"/>
</dbReference>
<dbReference type="InterPro" id="IPR015378">
    <property type="entry name" value="Transposase-like_Mu_C"/>
</dbReference>
<evidence type="ECO:0000259" key="2">
    <source>
        <dbReference type="PROSITE" id="PS50994"/>
    </source>
</evidence>
<reference evidence="3 4" key="1">
    <citation type="submission" date="2019-06" db="EMBL/GenBank/DDBJ databases">
        <title>An operon consisting of a P-type ATPase gene and a transcriptional regular gene given the different cadmium resistance in Bacillus vietamensis 151-6 and Bacillus marisflavi 151-25.</title>
        <authorList>
            <person name="Yu X."/>
        </authorList>
    </citation>
    <scope>NUCLEOTIDE SEQUENCE [LARGE SCALE GENOMIC DNA]</scope>
    <source>
        <strain evidence="3 4">151-6</strain>
    </source>
</reference>
<dbReference type="EMBL" id="CP047394">
    <property type="protein sequence ID" value="QHE59784.1"/>
    <property type="molecule type" value="Genomic_DNA"/>
</dbReference>
<dbReference type="Gene3D" id="3.30.420.10">
    <property type="entry name" value="Ribonuclease H-like superfamily/Ribonuclease H"/>
    <property type="match status" value="1"/>
</dbReference>
<organism evidence="3 4">
    <name type="scientific">Rossellomorea vietnamensis</name>
    <dbReference type="NCBI Taxonomy" id="218284"/>
    <lineage>
        <taxon>Bacteria</taxon>
        <taxon>Bacillati</taxon>
        <taxon>Bacillota</taxon>
        <taxon>Bacilli</taxon>
        <taxon>Bacillales</taxon>
        <taxon>Bacillaceae</taxon>
        <taxon>Rossellomorea</taxon>
    </lineage>
</organism>
<proteinExistence type="predicted"/>
<accession>A0A6I6UAQ7</accession>
<sequence length="732" mass="85350">MENIFENTIIEWFDDNYNTRDLERILWISADKKNVVLVKIDLDKEEMPFYRSYEEIEEALTQKVARKYQREPFITVLHPDEKYLEKHGEKRDKYWNLLKDVLEMEPDIYIPDKRGQLVNVISEQSGVNRKYIYKEMKKYWKYGKTPNAFMPQYFNSGGPGKKKKLGEKKFGRPSKKGKLNPMLKGVNVTEEDRLIFKMGINIFYKKANKPSLRDTYEKIKAKFYNQGYHLINGIKAPILPNSEEIPTIRQFEYWYKNEFNPKEKAEQKFGSKNQQLKHRRLVGNATKRAFGPGAVFEIDATVADVYLVSSLDRSRIIGRPVVYIVKDVFSRMVVGVYVGLTGPSWEAAMMALENVTNNKKEYCEKLGITITEDEWPAHHLPRSITADRGEFEGSLVENYINELGVRIDNTPPYRADLKGIVEQHFKVINTKIKEWVPGAVHKDYLERGARDYRLDAKLTLKAFERIVVLSILEHNQKLITNYPLTAAMIKANVQPNPNSLWNWGVKNTGLLREVDSNLVRSCLMPRAKASITRRGINLKGKEYLSEYAAEQGWCDTVTVTGRRKIEVYYDNRNVNFIYLRKNDGTFDKCELVTKLEYSDGESDPRIEEVEEFEFIFSMVKEERKNEQDQITANKNAEIEDIINSETEKTNNSQFPGQSKASKLSNIKPNRSEEKEELRSAEAWTLSVDVVKEDIKYKEHDVKEEEEDIDSRNFRKPLLDMLKQQFKNRGKAQ</sequence>